<reference evidence="2 3" key="1">
    <citation type="submission" date="2020-08" db="EMBL/GenBank/DDBJ databases">
        <title>Genomic Encyclopedia of Type Strains, Phase IV (KMG-IV): sequencing the most valuable type-strain genomes for metagenomic binning, comparative biology and taxonomic classification.</title>
        <authorList>
            <person name="Goeker M."/>
        </authorList>
    </citation>
    <scope>NUCLEOTIDE SEQUENCE [LARGE SCALE GENOMIC DNA]</scope>
    <source>
        <strain evidence="2 3">DSM 18233</strain>
    </source>
</reference>
<dbReference type="EMBL" id="JACHHN010000001">
    <property type="protein sequence ID" value="MBB5189738.1"/>
    <property type="molecule type" value="Genomic_DNA"/>
</dbReference>
<dbReference type="Proteomes" id="UP000543030">
    <property type="component" value="Unassembled WGS sequence"/>
</dbReference>
<sequence>MKSNEMNDLRAPALSWHVDKTGGGSTTIRQLSP</sequence>
<protein>
    <submittedName>
        <fullName evidence="2">Uncharacterized protein</fullName>
    </submittedName>
</protein>
<feature type="region of interest" description="Disordered" evidence="1">
    <location>
        <begin position="1"/>
        <end position="33"/>
    </location>
</feature>
<accession>A0A840RB23</accession>
<evidence type="ECO:0000313" key="2">
    <source>
        <dbReference type="EMBL" id="MBB5189738.1"/>
    </source>
</evidence>
<gene>
    <name evidence="2" type="ORF">HNQ50_000448</name>
</gene>
<dbReference type="AlphaFoldDB" id="A0A840RB23"/>
<evidence type="ECO:0000256" key="1">
    <source>
        <dbReference type="SAM" id="MobiDB-lite"/>
    </source>
</evidence>
<keyword evidence="3" id="KW-1185">Reference proteome</keyword>
<comment type="caution">
    <text evidence="2">The sequence shown here is derived from an EMBL/GenBank/DDBJ whole genome shotgun (WGS) entry which is preliminary data.</text>
</comment>
<name>A0A840RB23_9NEIS</name>
<organism evidence="2 3">
    <name type="scientific">Silvimonas terrae</name>
    <dbReference type="NCBI Taxonomy" id="300266"/>
    <lineage>
        <taxon>Bacteria</taxon>
        <taxon>Pseudomonadati</taxon>
        <taxon>Pseudomonadota</taxon>
        <taxon>Betaproteobacteria</taxon>
        <taxon>Neisseriales</taxon>
        <taxon>Chitinibacteraceae</taxon>
        <taxon>Silvimonas</taxon>
    </lineage>
</organism>
<proteinExistence type="predicted"/>
<evidence type="ECO:0000313" key="3">
    <source>
        <dbReference type="Proteomes" id="UP000543030"/>
    </source>
</evidence>